<dbReference type="Pfam" id="PF13454">
    <property type="entry name" value="NAD_binding_9"/>
    <property type="match status" value="1"/>
</dbReference>
<proteinExistence type="predicted"/>
<evidence type="ECO:0000259" key="1">
    <source>
        <dbReference type="Pfam" id="PF13454"/>
    </source>
</evidence>
<organism evidence="2 3">
    <name type="scientific">Candidatus Brevundimonas colombiensis</name>
    <dbReference type="NCBI Taxonomy" id="3121376"/>
    <lineage>
        <taxon>Bacteria</taxon>
        <taxon>Pseudomonadati</taxon>
        <taxon>Pseudomonadota</taxon>
        <taxon>Alphaproteobacteria</taxon>
        <taxon>Caulobacterales</taxon>
        <taxon>Caulobacteraceae</taxon>
        <taxon>Brevundimonas</taxon>
    </lineage>
</organism>
<name>A0AAJ6BLH8_9CAUL</name>
<gene>
    <name evidence="2" type="ORF">P0Y50_01930</name>
</gene>
<sequence length="443" mass="48223">MSDRDGPRIAIVGAGFSGLLTAVNLLQASPAVRVTLIERRGVFGPGTAYDTGNPQHLLNVRLDNMSAFPDRPEHLSDWLAEQPSWRAQDGFITRGVYGDYLQSLLDAALEDAPERLTLVGAEARSLDRLDHGWRIGTSDGGIVVDQVVLALGNLEPASPAGVDAAVRASPAYVENPWRLDAASVEGARSVLLIGSGLTMVDAALTLRRPGRRFTALSRHGLLPRAHAVAPPAPFAGDFAGGPAEVLRQVRAAADKADWRAVFDRLRHSARALWRGWSPVERRRFLRHLRPLWDVHRHRLSPGAARDIHSMLAGGELTVLAGKLTELKLADVIEVAWRPRGRRRPIRDRFDLVVNCTGPLGSIGHSVEPMIRDLLQKAYGRPDPLGLGLQVDDDGRLLDADGHPARGLHAIGPLTRGAFWEMTAVPDLRGQARDLAQRILADRA</sequence>
<dbReference type="InterPro" id="IPR036188">
    <property type="entry name" value="FAD/NAD-bd_sf"/>
</dbReference>
<evidence type="ECO:0000313" key="3">
    <source>
        <dbReference type="Proteomes" id="UP001213664"/>
    </source>
</evidence>
<dbReference type="InterPro" id="IPR038732">
    <property type="entry name" value="HpyO/CreE_NAD-binding"/>
</dbReference>
<dbReference type="AlphaFoldDB" id="A0AAJ6BLH8"/>
<dbReference type="Gene3D" id="3.50.50.60">
    <property type="entry name" value="FAD/NAD(P)-binding domain"/>
    <property type="match status" value="2"/>
</dbReference>
<protein>
    <submittedName>
        <fullName evidence="2">FAD-dependent oxidoreductase</fullName>
    </submittedName>
</protein>
<accession>A0AAJ6BLH8</accession>
<dbReference type="InterPro" id="IPR052189">
    <property type="entry name" value="L-asp_N-monooxygenase_NS-form"/>
</dbReference>
<dbReference type="EMBL" id="CP119326">
    <property type="protein sequence ID" value="WEK40387.1"/>
    <property type="molecule type" value="Genomic_DNA"/>
</dbReference>
<evidence type="ECO:0000313" key="2">
    <source>
        <dbReference type="EMBL" id="WEK40387.1"/>
    </source>
</evidence>
<dbReference type="PANTHER" id="PTHR40254:SF1">
    <property type="entry name" value="BLR0577 PROTEIN"/>
    <property type="match status" value="1"/>
</dbReference>
<dbReference type="PANTHER" id="PTHR40254">
    <property type="entry name" value="BLR0577 PROTEIN"/>
    <property type="match status" value="1"/>
</dbReference>
<dbReference type="Proteomes" id="UP001213664">
    <property type="component" value="Chromosome"/>
</dbReference>
<feature type="domain" description="FAD-dependent urate hydroxylase HpyO/Asp monooxygenase CreE-like FAD/NAD(P)-binding" evidence="1">
    <location>
        <begin position="10"/>
        <end position="153"/>
    </location>
</feature>
<reference evidence="2" key="1">
    <citation type="submission" date="2023-03" db="EMBL/GenBank/DDBJ databases">
        <title>Andean soil-derived lignocellulolytic bacterial consortium as a source of novel taxa and putative plastic-active enzymes.</title>
        <authorList>
            <person name="Diaz-Garcia L."/>
            <person name="Chuvochina M."/>
            <person name="Feuerriegel G."/>
            <person name="Bunk B."/>
            <person name="Sproer C."/>
            <person name="Streit W.R."/>
            <person name="Rodriguez L.M."/>
            <person name="Overmann J."/>
            <person name="Jimenez D.J."/>
        </authorList>
    </citation>
    <scope>NUCLEOTIDE SEQUENCE</scope>
    <source>
        <strain evidence="2">MAG 833</strain>
    </source>
</reference>
<dbReference type="SUPFAM" id="SSF51905">
    <property type="entry name" value="FAD/NAD(P)-binding domain"/>
    <property type="match status" value="1"/>
</dbReference>